<organism evidence="1 2">
    <name type="scientific">Zosterops borbonicus</name>
    <dbReference type="NCBI Taxonomy" id="364589"/>
    <lineage>
        <taxon>Eukaryota</taxon>
        <taxon>Metazoa</taxon>
        <taxon>Chordata</taxon>
        <taxon>Craniata</taxon>
        <taxon>Vertebrata</taxon>
        <taxon>Euteleostomi</taxon>
        <taxon>Archelosauria</taxon>
        <taxon>Archosauria</taxon>
        <taxon>Dinosauria</taxon>
        <taxon>Saurischia</taxon>
        <taxon>Theropoda</taxon>
        <taxon>Coelurosauria</taxon>
        <taxon>Aves</taxon>
        <taxon>Neognathae</taxon>
        <taxon>Neoaves</taxon>
        <taxon>Telluraves</taxon>
        <taxon>Australaves</taxon>
        <taxon>Passeriformes</taxon>
        <taxon>Sylvioidea</taxon>
        <taxon>Zosteropidae</taxon>
        <taxon>Zosterops</taxon>
    </lineage>
</organism>
<keyword evidence="2" id="KW-1185">Reference proteome</keyword>
<reference evidence="1" key="1">
    <citation type="submission" date="2019-04" db="EMBL/GenBank/DDBJ databases">
        <title>Genome assembly of Zosterops borbonicus 15179.</title>
        <authorList>
            <person name="Leroy T."/>
            <person name="Anselmetti Y."/>
            <person name="Tilak M.-K."/>
            <person name="Nabholz B."/>
        </authorList>
    </citation>
    <scope>NUCLEOTIDE SEQUENCE</scope>
    <source>
        <strain evidence="1">HGM_15179</strain>
        <tissue evidence="1">Muscle</tissue>
    </source>
</reference>
<dbReference type="EMBL" id="SWJQ01000299">
    <property type="protein sequence ID" value="TRZ16711.1"/>
    <property type="molecule type" value="Genomic_DNA"/>
</dbReference>
<dbReference type="Proteomes" id="UP000796761">
    <property type="component" value="Unassembled WGS sequence"/>
</dbReference>
<comment type="caution">
    <text evidence="1">The sequence shown here is derived from an EMBL/GenBank/DDBJ whole genome shotgun (WGS) entry which is preliminary data.</text>
</comment>
<accession>A0A8K1LK77</accession>
<protein>
    <submittedName>
        <fullName evidence="1">Uncharacterized protein</fullName>
    </submittedName>
</protein>
<evidence type="ECO:0000313" key="1">
    <source>
        <dbReference type="EMBL" id="TRZ16711.1"/>
    </source>
</evidence>
<dbReference type="AlphaFoldDB" id="A0A8K1LK77"/>
<name>A0A8K1LK77_9PASS</name>
<proteinExistence type="predicted"/>
<dbReference type="OrthoDB" id="276744at2759"/>
<gene>
    <name evidence="1" type="ORF">HGM15179_010401</name>
</gene>
<sequence length="159" mass="18133">MSDEEQLRELEVFSLEKGRFRGNLVTLYNHLKGSCSQCGENPSTVEIGTLFFKSVENYQLTSDLYLNHGVWSQKLSETKTVSQPQPQPALIILCFFLTEPKRLMAITKGGTVTSNTYLSLKEKYFEKKETLTFLAVFKARLDGAWSNLFKYKVSLPMAE</sequence>
<evidence type="ECO:0000313" key="2">
    <source>
        <dbReference type="Proteomes" id="UP000796761"/>
    </source>
</evidence>